<reference evidence="8" key="1">
    <citation type="submission" date="2022-01" db="EMBL/GenBank/DDBJ databases">
        <authorList>
            <person name="Wang Y."/>
        </authorList>
    </citation>
    <scope>NUCLEOTIDE SEQUENCE</scope>
    <source>
        <strain evidence="8">WB101</strain>
    </source>
</reference>
<dbReference type="InterPro" id="IPR003661">
    <property type="entry name" value="HisK_dim/P_dom"/>
</dbReference>
<organism evidence="8 9">
    <name type="scientific">Rhodohalobacter sulfatireducens</name>
    <dbReference type="NCBI Taxonomy" id="2911366"/>
    <lineage>
        <taxon>Bacteria</taxon>
        <taxon>Pseudomonadati</taxon>
        <taxon>Balneolota</taxon>
        <taxon>Balneolia</taxon>
        <taxon>Balneolales</taxon>
        <taxon>Balneolaceae</taxon>
        <taxon>Rhodohalobacter</taxon>
    </lineage>
</organism>
<dbReference type="PROSITE" id="PS50109">
    <property type="entry name" value="HIS_KIN"/>
    <property type="match status" value="1"/>
</dbReference>
<keyword evidence="5 8" id="KW-0418">Kinase</keyword>
<accession>A0ABS9KFA7</accession>
<evidence type="ECO:0000256" key="2">
    <source>
        <dbReference type="ARBA" id="ARBA00012438"/>
    </source>
</evidence>
<dbReference type="CDD" id="cd00082">
    <property type="entry name" value="HisKA"/>
    <property type="match status" value="1"/>
</dbReference>
<keyword evidence="3" id="KW-0597">Phosphoprotein</keyword>
<evidence type="ECO:0000256" key="4">
    <source>
        <dbReference type="ARBA" id="ARBA00022679"/>
    </source>
</evidence>
<name>A0ABS9KFA7_9BACT</name>
<dbReference type="EMBL" id="JAKLWS010000017">
    <property type="protein sequence ID" value="MCG2589548.1"/>
    <property type="molecule type" value="Genomic_DNA"/>
</dbReference>
<dbReference type="EC" id="2.7.13.3" evidence="2"/>
<evidence type="ECO:0000259" key="7">
    <source>
        <dbReference type="PROSITE" id="PS50109"/>
    </source>
</evidence>
<evidence type="ECO:0000256" key="5">
    <source>
        <dbReference type="ARBA" id="ARBA00022777"/>
    </source>
</evidence>
<keyword evidence="6" id="KW-0902">Two-component regulatory system</keyword>
<dbReference type="InterPro" id="IPR003594">
    <property type="entry name" value="HATPase_dom"/>
</dbReference>
<sequence length="399" mass="45109">MEQKNETARLKALEAYDLINEKSEDELDKITELAASICDAPVAKINLIGRDIQWTKSDFGSDENERVWSIKRDRSICQFTVRQNTILEIPNLTKDLRFRDLSYVKGEPYFRYYLGAQLFNPDGYAIGALCVLDYEERRLPDRKKKELKILADQVMTSLELRIQNQRLTEMNEQKNNLMKVLSHDLRSPLSGIIGMSDLLSELVAKDNEEALEMSSLVNQSAKQLNQLIDDILNYTIIESKGFSLNLTETDINSIVENMKRLYKPSARLKNIDLAFESDVDRDVQLDDKKFEQIFGNLLSNAIKFTTENGKIRGKVYDEGDSLVLEVSDTGVGMKDEVIQNLFTENSKGQQGTAGEKGTGLGLNIIKHFTELHNGSIDVDSTPGKGTTFTIRFPLSGENS</sequence>
<dbReference type="PANTHER" id="PTHR43711:SF1">
    <property type="entry name" value="HISTIDINE KINASE 1"/>
    <property type="match status" value="1"/>
</dbReference>
<dbReference type="Gene3D" id="3.30.565.10">
    <property type="entry name" value="Histidine kinase-like ATPase, C-terminal domain"/>
    <property type="match status" value="1"/>
</dbReference>
<comment type="catalytic activity">
    <reaction evidence="1">
        <text>ATP + protein L-histidine = ADP + protein N-phospho-L-histidine.</text>
        <dbReference type="EC" id="2.7.13.3"/>
    </reaction>
</comment>
<dbReference type="Proteomes" id="UP001165366">
    <property type="component" value="Unassembled WGS sequence"/>
</dbReference>
<gene>
    <name evidence="8" type="ORF">L6773_13295</name>
</gene>
<evidence type="ECO:0000256" key="3">
    <source>
        <dbReference type="ARBA" id="ARBA00022553"/>
    </source>
</evidence>
<evidence type="ECO:0000256" key="1">
    <source>
        <dbReference type="ARBA" id="ARBA00000085"/>
    </source>
</evidence>
<evidence type="ECO:0000313" key="8">
    <source>
        <dbReference type="EMBL" id="MCG2589548.1"/>
    </source>
</evidence>
<dbReference type="SMART" id="SM00387">
    <property type="entry name" value="HATPase_c"/>
    <property type="match status" value="1"/>
</dbReference>
<dbReference type="InterPro" id="IPR029016">
    <property type="entry name" value="GAF-like_dom_sf"/>
</dbReference>
<evidence type="ECO:0000313" key="9">
    <source>
        <dbReference type="Proteomes" id="UP001165366"/>
    </source>
</evidence>
<reference evidence="8" key="2">
    <citation type="submission" date="2024-05" db="EMBL/GenBank/DDBJ databases">
        <title>Rhodohalobacter halophilus gen. nov., sp. nov., a moderately halophilic member of the family Balneolaceae.</title>
        <authorList>
            <person name="Xia J."/>
        </authorList>
    </citation>
    <scope>NUCLEOTIDE SEQUENCE</scope>
    <source>
        <strain evidence="8">WB101</strain>
    </source>
</reference>
<dbReference type="Pfam" id="PF00512">
    <property type="entry name" value="HisKA"/>
    <property type="match status" value="1"/>
</dbReference>
<dbReference type="InterPro" id="IPR036890">
    <property type="entry name" value="HATPase_C_sf"/>
</dbReference>
<evidence type="ECO:0000256" key="6">
    <source>
        <dbReference type="ARBA" id="ARBA00023012"/>
    </source>
</evidence>
<dbReference type="InterPro" id="IPR036097">
    <property type="entry name" value="HisK_dim/P_sf"/>
</dbReference>
<proteinExistence type="predicted"/>
<dbReference type="InterPro" id="IPR004358">
    <property type="entry name" value="Sig_transdc_His_kin-like_C"/>
</dbReference>
<protein>
    <recommendedName>
        <fullName evidence="2">histidine kinase</fullName>
        <ecNumber evidence="2">2.7.13.3</ecNumber>
    </recommendedName>
</protein>
<dbReference type="InterPro" id="IPR005467">
    <property type="entry name" value="His_kinase_dom"/>
</dbReference>
<dbReference type="SUPFAM" id="SSF47384">
    <property type="entry name" value="Homodimeric domain of signal transducing histidine kinase"/>
    <property type="match status" value="1"/>
</dbReference>
<keyword evidence="4" id="KW-0808">Transferase</keyword>
<comment type="caution">
    <text evidence="8">The sequence shown here is derived from an EMBL/GenBank/DDBJ whole genome shotgun (WGS) entry which is preliminary data.</text>
</comment>
<dbReference type="PANTHER" id="PTHR43711">
    <property type="entry name" value="TWO-COMPONENT HISTIDINE KINASE"/>
    <property type="match status" value="1"/>
</dbReference>
<dbReference type="Pfam" id="PF02518">
    <property type="entry name" value="HATPase_c"/>
    <property type="match status" value="1"/>
</dbReference>
<dbReference type="Gene3D" id="1.10.287.130">
    <property type="match status" value="1"/>
</dbReference>
<dbReference type="RefSeq" id="WP_237854908.1">
    <property type="nucleotide sequence ID" value="NZ_JAKLWS010000017.1"/>
</dbReference>
<keyword evidence="9" id="KW-1185">Reference proteome</keyword>
<feature type="domain" description="Histidine kinase" evidence="7">
    <location>
        <begin position="180"/>
        <end position="396"/>
    </location>
</feature>
<dbReference type="SUPFAM" id="SSF55874">
    <property type="entry name" value="ATPase domain of HSP90 chaperone/DNA topoisomerase II/histidine kinase"/>
    <property type="match status" value="1"/>
</dbReference>
<dbReference type="PRINTS" id="PR00344">
    <property type="entry name" value="BCTRLSENSOR"/>
</dbReference>
<dbReference type="InterPro" id="IPR050736">
    <property type="entry name" value="Sensor_HK_Regulatory"/>
</dbReference>
<dbReference type="Gene3D" id="3.30.450.40">
    <property type="match status" value="1"/>
</dbReference>
<dbReference type="GO" id="GO:0016301">
    <property type="term" value="F:kinase activity"/>
    <property type="evidence" value="ECO:0007669"/>
    <property type="project" value="UniProtKB-KW"/>
</dbReference>
<dbReference type="SUPFAM" id="SSF55781">
    <property type="entry name" value="GAF domain-like"/>
    <property type="match status" value="1"/>
</dbReference>
<dbReference type="SMART" id="SM00388">
    <property type="entry name" value="HisKA"/>
    <property type="match status" value="1"/>
</dbReference>